<protein>
    <recommendedName>
        <fullName evidence="3">4Fe-4S ferredoxin-type domain-containing protein</fullName>
    </recommendedName>
</protein>
<keyword evidence="2" id="KW-1185">Reference proteome</keyword>
<reference evidence="1" key="1">
    <citation type="submission" date="2022-06" db="EMBL/GenBank/DDBJ databases">
        <title>Alkalimarinus sp. nov., isolated from gut of a Alitta virens.</title>
        <authorList>
            <person name="Yang A.I."/>
            <person name="Shin N.-R."/>
        </authorList>
    </citation>
    <scope>NUCLEOTIDE SEQUENCE</scope>
    <source>
        <strain evidence="1">A2M4</strain>
    </source>
</reference>
<proteinExistence type="predicted"/>
<sequence length="240" mass="26833">MPISPSLKPKRLNDNGLNVQCVFNINELPIGIIKPLSEKIEEFHKYSQLILVGHRGKLLWASLPNADSLTDAPANSNPIDSFTIETVSMWLTTTHPNLSFRVIYPGNPPVNLIALGKLAGWHHESPFKVGINNHWGSWFAYRSVILANSDFAITQPLASTSPCSTCKHKICIDHCPAAACNEGELELNKCISYRKSANSQCSRTCLARVSCPVKSEHRYTEPQLNYHYTESMKIINLYNL</sequence>
<evidence type="ECO:0000313" key="2">
    <source>
        <dbReference type="Proteomes" id="UP001163739"/>
    </source>
</evidence>
<gene>
    <name evidence="1" type="ORF">NKI27_04700</name>
</gene>
<dbReference type="EMBL" id="CP100390">
    <property type="protein sequence ID" value="UZE97052.1"/>
    <property type="molecule type" value="Genomic_DNA"/>
</dbReference>
<evidence type="ECO:0000313" key="1">
    <source>
        <dbReference type="EMBL" id="UZE97052.1"/>
    </source>
</evidence>
<dbReference type="Proteomes" id="UP001163739">
    <property type="component" value="Chromosome"/>
</dbReference>
<evidence type="ECO:0008006" key="3">
    <source>
        <dbReference type="Google" id="ProtNLM"/>
    </source>
</evidence>
<accession>A0ABY6N4Z1</accession>
<organism evidence="1 2">
    <name type="scientific">Alkalimarinus alittae</name>
    <dbReference type="NCBI Taxonomy" id="2961619"/>
    <lineage>
        <taxon>Bacteria</taxon>
        <taxon>Pseudomonadati</taxon>
        <taxon>Pseudomonadota</taxon>
        <taxon>Gammaproteobacteria</taxon>
        <taxon>Alteromonadales</taxon>
        <taxon>Alteromonadaceae</taxon>
        <taxon>Alkalimarinus</taxon>
    </lineage>
</organism>
<name>A0ABY6N4Z1_9ALTE</name>
<dbReference type="RefSeq" id="WP_265048533.1">
    <property type="nucleotide sequence ID" value="NZ_CP100390.1"/>
</dbReference>